<accession>A0AAV4IWJ1</accession>
<dbReference type="AlphaFoldDB" id="A0AAV4IWJ1"/>
<proteinExistence type="predicted"/>
<evidence type="ECO:0000313" key="3">
    <source>
        <dbReference type="Proteomes" id="UP000762676"/>
    </source>
</evidence>
<organism evidence="2 3">
    <name type="scientific">Elysia marginata</name>
    <dbReference type="NCBI Taxonomy" id="1093978"/>
    <lineage>
        <taxon>Eukaryota</taxon>
        <taxon>Metazoa</taxon>
        <taxon>Spiralia</taxon>
        <taxon>Lophotrochozoa</taxon>
        <taxon>Mollusca</taxon>
        <taxon>Gastropoda</taxon>
        <taxon>Heterobranchia</taxon>
        <taxon>Euthyneura</taxon>
        <taxon>Panpulmonata</taxon>
        <taxon>Sacoglossa</taxon>
        <taxon>Placobranchoidea</taxon>
        <taxon>Plakobranchidae</taxon>
        <taxon>Elysia</taxon>
    </lineage>
</organism>
<keyword evidence="3" id="KW-1185">Reference proteome</keyword>
<dbReference type="EMBL" id="BMAT01002812">
    <property type="protein sequence ID" value="GFS14762.1"/>
    <property type="molecule type" value="Genomic_DNA"/>
</dbReference>
<sequence length="125" mass="13688">MQEKENVCQNHNNAKDEIGAGQDEQVLVDPLFQVQLSKCGDVDQTGAEGTHGFCAVEVYSKHKIRASSNIPPSLGPFSGAKFDVSLPVSAPSMSKIEPFMNSSRNLFFLIEFKSGVGFFFLSEKK</sequence>
<comment type="caution">
    <text evidence="2">The sequence shown here is derived from an EMBL/GenBank/DDBJ whole genome shotgun (WGS) entry which is preliminary data.</text>
</comment>
<dbReference type="Proteomes" id="UP000762676">
    <property type="component" value="Unassembled WGS sequence"/>
</dbReference>
<feature type="region of interest" description="Disordered" evidence="1">
    <location>
        <begin position="1"/>
        <end position="20"/>
    </location>
</feature>
<reference evidence="2 3" key="1">
    <citation type="journal article" date="2021" name="Elife">
        <title>Chloroplast acquisition without the gene transfer in kleptoplastic sea slugs, Plakobranchus ocellatus.</title>
        <authorList>
            <person name="Maeda T."/>
            <person name="Takahashi S."/>
            <person name="Yoshida T."/>
            <person name="Shimamura S."/>
            <person name="Takaki Y."/>
            <person name="Nagai Y."/>
            <person name="Toyoda A."/>
            <person name="Suzuki Y."/>
            <person name="Arimoto A."/>
            <person name="Ishii H."/>
            <person name="Satoh N."/>
            <person name="Nishiyama T."/>
            <person name="Hasebe M."/>
            <person name="Maruyama T."/>
            <person name="Minagawa J."/>
            <person name="Obokata J."/>
            <person name="Shigenobu S."/>
        </authorList>
    </citation>
    <scope>NUCLEOTIDE SEQUENCE [LARGE SCALE GENOMIC DNA]</scope>
</reference>
<evidence type="ECO:0000256" key="1">
    <source>
        <dbReference type="SAM" id="MobiDB-lite"/>
    </source>
</evidence>
<evidence type="ECO:0000313" key="2">
    <source>
        <dbReference type="EMBL" id="GFS14762.1"/>
    </source>
</evidence>
<name>A0AAV4IWJ1_9GAST</name>
<gene>
    <name evidence="2" type="ORF">ElyMa_001432300</name>
</gene>
<protein>
    <submittedName>
        <fullName evidence="2">Uncharacterized protein</fullName>
    </submittedName>
</protein>